<organism evidence="1 3">
    <name type="scientific">Cucumis melo var. makuwa</name>
    <name type="common">Oriental melon</name>
    <dbReference type="NCBI Taxonomy" id="1194695"/>
    <lineage>
        <taxon>Eukaryota</taxon>
        <taxon>Viridiplantae</taxon>
        <taxon>Streptophyta</taxon>
        <taxon>Embryophyta</taxon>
        <taxon>Tracheophyta</taxon>
        <taxon>Spermatophyta</taxon>
        <taxon>Magnoliopsida</taxon>
        <taxon>eudicotyledons</taxon>
        <taxon>Gunneridae</taxon>
        <taxon>Pentapetalae</taxon>
        <taxon>rosids</taxon>
        <taxon>fabids</taxon>
        <taxon>Cucurbitales</taxon>
        <taxon>Cucurbitaceae</taxon>
        <taxon>Benincaseae</taxon>
        <taxon>Cucumis</taxon>
    </lineage>
</organism>
<evidence type="ECO:0000313" key="3">
    <source>
        <dbReference type="Proteomes" id="UP000321393"/>
    </source>
</evidence>
<dbReference type="EMBL" id="SSTE01008385">
    <property type="protein sequence ID" value="KAA0055880.1"/>
    <property type="molecule type" value="Genomic_DNA"/>
</dbReference>
<proteinExistence type="predicted"/>
<dbReference type="Proteomes" id="UP000321393">
    <property type="component" value="Unassembled WGS sequence"/>
</dbReference>
<dbReference type="Proteomes" id="UP000321947">
    <property type="component" value="Unassembled WGS sequence"/>
</dbReference>
<evidence type="ECO:0000313" key="4">
    <source>
        <dbReference type="Proteomes" id="UP000321947"/>
    </source>
</evidence>
<gene>
    <name evidence="2" type="ORF">E5676_scaffold943G00780</name>
    <name evidence="1" type="ORF">E6C27_scaffold104G00600</name>
</gene>
<accession>A0A5A7UL60</accession>
<dbReference type="AlphaFoldDB" id="A0A5A7UL60"/>
<name>A0A5A7UL60_CUCMM</name>
<evidence type="ECO:0000313" key="1">
    <source>
        <dbReference type="EMBL" id="KAA0055880.1"/>
    </source>
</evidence>
<sequence>MFLEFVKALDNPTGGSLSVADYSGTSQPSATSTPKRRAQSQLLELERYITTNGQILMTIVPGVEKPIFPYDVRFNQAIGVCVRKTSPVHFLKWADVGREYIEIVKANLQMLKTFKEVRYDYHRHFKKYSDPEEARANLSHLLVGRDEDWHYLCDYYMSYAFQVSN</sequence>
<dbReference type="EMBL" id="SSTD01004087">
    <property type="protein sequence ID" value="TYK24103.1"/>
    <property type="molecule type" value="Genomic_DNA"/>
</dbReference>
<protein>
    <submittedName>
        <fullName evidence="1">CACTA en-spm transposon protein</fullName>
    </submittedName>
</protein>
<comment type="caution">
    <text evidence="1">The sequence shown here is derived from an EMBL/GenBank/DDBJ whole genome shotgun (WGS) entry which is preliminary data.</text>
</comment>
<evidence type="ECO:0000313" key="2">
    <source>
        <dbReference type="EMBL" id="TYK24103.1"/>
    </source>
</evidence>
<reference evidence="3 4" key="1">
    <citation type="submission" date="2019-08" db="EMBL/GenBank/DDBJ databases">
        <title>Draft genome sequences of two oriental melons (Cucumis melo L. var makuwa).</title>
        <authorList>
            <person name="Kwon S.-Y."/>
        </authorList>
    </citation>
    <scope>NUCLEOTIDE SEQUENCE [LARGE SCALE GENOMIC DNA]</scope>
    <source>
        <strain evidence="4">cv. Chang Bougi</strain>
        <strain evidence="3">cv. SW 3</strain>
        <tissue evidence="1">Leaf</tissue>
    </source>
</reference>